<comment type="caution">
    <text evidence="2">The sequence shown here is derived from an EMBL/GenBank/DDBJ whole genome shotgun (WGS) entry which is preliminary data.</text>
</comment>
<feature type="transmembrane region" description="Helical" evidence="1">
    <location>
        <begin position="40"/>
        <end position="60"/>
    </location>
</feature>
<gene>
    <name evidence="2" type="ORF">EB1_29440</name>
</gene>
<sequence length="66" mass="7877">MEKDIYLNDSLFHILLIIILLVSIFRVSRYMNTGGETLRFYLWLGLIYSIISYFIIIEIMDEILKS</sequence>
<dbReference type="Proteomes" id="UP000321245">
    <property type="component" value="Unassembled WGS sequence"/>
</dbReference>
<organism evidence="2 3">
    <name type="scientific">Empedobacter brevis NBRC 14943 = ATCC 43319</name>
    <dbReference type="NCBI Taxonomy" id="1218108"/>
    <lineage>
        <taxon>Bacteria</taxon>
        <taxon>Pseudomonadati</taxon>
        <taxon>Bacteroidota</taxon>
        <taxon>Flavobacteriia</taxon>
        <taxon>Flavobacteriales</taxon>
        <taxon>Weeksellaceae</taxon>
        <taxon>Empedobacter</taxon>
    </lineage>
</organism>
<evidence type="ECO:0000256" key="1">
    <source>
        <dbReference type="SAM" id="Phobius"/>
    </source>
</evidence>
<dbReference type="AlphaFoldDB" id="A0A511NK50"/>
<keyword evidence="1" id="KW-0472">Membrane</keyword>
<keyword evidence="1" id="KW-1133">Transmembrane helix</keyword>
<name>A0A511NK50_9FLAO</name>
<protein>
    <submittedName>
        <fullName evidence="2">Uncharacterized protein</fullName>
    </submittedName>
</protein>
<feature type="transmembrane region" description="Helical" evidence="1">
    <location>
        <begin position="12"/>
        <end position="28"/>
    </location>
</feature>
<proteinExistence type="predicted"/>
<evidence type="ECO:0000313" key="2">
    <source>
        <dbReference type="EMBL" id="GEM53154.1"/>
    </source>
</evidence>
<keyword evidence="1" id="KW-0812">Transmembrane</keyword>
<keyword evidence="3" id="KW-1185">Reference proteome</keyword>
<accession>A0A511NK50</accession>
<reference evidence="2 3" key="1">
    <citation type="submission" date="2019-07" db="EMBL/GenBank/DDBJ databases">
        <title>Whole genome shotgun sequence of Empedobacter brevis NBRC 14943.</title>
        <authorList>
            <person name="Hosoyama A."/>
            <person name="Uohara A."/>
            <person name="Ohji S."/>
            <person name="Ichikawa N."/>
        </authorList>
    </citation>
    <scope>NUCLEOTIDE SEQUENCE [LARGE SCALE GENOMIC DNA]</scope>
    <source>
        <strain evidence="2 3">NBRC 14943</strain>
    </source>
</reference>
<dbReference type="EMBL" id="BJXC01000025">
    <property type="protein sequence ID" value="GEM53154.1"/>
    <property type="molecule type" value="Genomic_DNA"/>
</dbReference>
<evidence type="ECO:0000313" key="3">
    <source>
        <dbReference type="Proteomes" id="UP000321245"/>
    </source>
</evidence>
<dbReference type="STRING" id="1218108.GCA_000382425_02598"/>